<evidence type="ECO:0000313" key="4">
    <source>
        <dbReference type="Proteomes" id="UP000380386"/>
    </source>
</evidence>
<dbReference type="GO" id="GO:0016779">
    <property type="term" value="F:nucleotidyltransferase activity"/>
    <property type="evidence" value="ECO:0007669"/>
    <property type="project" value="TreeGrafter"/>
</dbReference>
<organism evidence="3 4">
    <name type="scientific">Companilactobacillus mishanensis</name>
    <dbReference type="NCBI Taxonomy" id="2486008"/>
    <lineage>
        <taxon>Bacteria</taxon>
        <taxon>Bacillati</taxon>
        <taxon>Bacillota</taxon>
        <taxon>Bacilli</taxon>
        <taxon>Lactobacillales</taxon>
        <taxon>Lactobacillaceae</taxon>
        <taxon>Companilactobacillus</taxon>
    </lineage>
</organism>
<gene>
    <name evidence="3" type="ORF">FHL02_07095</name>
</gene>
<dbReference type="InterPro" id="IPR035985">
    <property type="entry name" value="Ubiquitin-activating_enz"/>
</dbReference>
<dbReference type="Pfam" id="PF00899">
    <property type="entry name" value="ThiF"/>
    <property type="match status" value="1"/>
</dbReference>
<sequence>MVTSRYDRQLKIEQIGEKGQAKFEKSHVLVIGVGGLGSYVSSELVKAGIGKITLVDFDKVELTNLHRQNLYTEDDVNRDLDKLVAMKQHLQDANSNVTIIVKNQKYSADLITDEYDLVIDCTDNFPVKYQINKDCFDKKMPYIFGTCAGNQGQVMFVNSESSACLECLYPHQDISTLGLSKNIGTNPMIVALSGSLEASMALKFLTSPESVKPGYLMVIDNWNFDFRKIHVKKQSNCPICGGK</sequence>
<evidence type="ECO:0000259" key="2">
    <source>
        <dbReference type="Pfam" id="PF00899"/>
    </source>
</evidence>
<dbReference type="InterPro" id="IPR045886">
    <property type="entry name" value="ThiF/MoeB/HesA"/>
</dbReference>
<dbReference type="EMBL" id="VDFM01000008">
    <property type="protein sequence ID" value="MQS52786.1"/>
    <property type="molecule type" value="Genomic_DNA"/>
</dbReference>
<dbReference type="GO" id="GO:0008641">
    <property type="term" value="F:ubiquitin-like modifier activating enzyme activity"/>
    <property type="evidence" value="ECO:0007669"/>
    <property type="project" value="InterPro"/>
</dbReference>
<dbReference type="PANTHER" id="PTHR10953">
    <property type="entry name" value="UBIQUITIN-ACTIVATING ENZYME E1"/>
    <property type="match status" value="1"/>
</dbReference>
<comment type="caution">
    <text evidence="3">The sequence shown here is derived from an EMBL/GenBank/DDBJ whole genome shotgun (WGS) entry which is preliminary data.</text>
</comment>
<accession>A0A5P0ZI67</accession>
<proteinExistence type="inferred from homology"/>
<dbReference type="FunFam" id="3.40.50.720:FF:000080">
    <property type="entry name" value="Thiazole biosynthesis adenylyltransferase ThiF"/>
    <property type="match status" value="1"/>
</dbReference>
<dbReference type="RefSeq" id="WP_153383368.1">
    <property type="nucleotide sequence ID" value="NZ_VDFL01000005.1"/>
</dbReference>
<protein>
    <submittedName>
        <fullName evidence="3">HesA/MoeB/ThiF family protein</fullName>
    </submittedName>
</protein>
<dbReference type="Proteomes" id="UP000380386">
    <property type="component" value="Unassembled WGS sequence"/>
</dbReference>
<dbReference type="Gene3D" id="3.40.50.720">
    <property type="entry name" value="NAD(P)-binding Rossmann-like Domain"/>
    <property type="match status" value="1"/>
</dbReference>
<comment type="similarity">
    <text evidence="1">Belongs to the HesA/MoeB/ThiF family.</text>
</comment>
<feature type="domain" description="THIF-type NAD/FAD binding fold" evidence="2">
    <location>
        <begin position="6"/>
        <end position="238"/>
    </location>
</feature>
<dbReference type="GO" id="GO:0008146">
    <property type="term" value="F:sulfotransferase activity"/>
    <property type="evidence" value="ECO:0007669"/>
    <property type="project" value="TreeGrafter"/>
</dbReference>
<evidence type="ECO:0000313" key="3">
    <source>
        <dbReference type="EMBL" id="MQS52786.1"/>
    </source>
</evidence>
<dbReference type="InterPro" id="IPR000594">
    <property type="entry name" value="ThiF_NAD_FAD-bd"/>
</dbReference>
<dbReference type="SUPFAM" id="SSF69572">
    <property type="entry name" value="Activating enzymes of the ubiquitin-like proteins"/>
    <property type="match status" value="1"/>
</dbReference>
<name>A0A5P0ZI67_9LACO</name>
<reference evidence="3 4" key="1">
    <citation type="journal article" date="2019" name="Syst. Appl. Microbiol.">
        <title>Polyphasic characterization of two novel Lactobacillus spp. isolated from blown salami packages: Description of Lactobacillus halodurans sp. nov. and Lactobacillus salsicarnum sp. nov.</title>
        <authorList>
            <person name="Schuster J.A."/>
            <person name="Klingl A."/>
            <person name="Vogel R.F."/>
            <person name="Ehrmann M.A."/>
        </authorList>
    </citation>
    <scope>NUCLEOTIDE SEQUENCE [LARGE SCALE GENOMIC DNA]</scope>
    <source>
        <strain evidence="3 4">TMW 1.2118</strain>
    </source>
</reference>
<dbReference type="GO" id="GO:0005829">
    <property type="term" value="C:cytosol"/>
    <property type="evidence" value="ECO:0007669"/>
    <property type="project" value="TreeGrafter"/>
</dbReference>
<dbReference type="PANTHER" id="PTHR10953:SF102">
    <property type="entry name" value="ADENYLYLTRANSFERASE AND SULFURTRANSFERASE MOCS3"/>
    <property type="match status" value="1"/>
</dbReference>
<dbReference type="CDD" id="cd00757">
    <property type="entry name" value="ThiF_MoeB_HesA_family"/>
    <property type="match status" value="1"/>
</dbReference>
<evidence type="ECO:0000256" key="1">
    <source>
        <dbReference type="ARBA" id="ARBA00009919"/>
    </source>
</evidence>
<dbReference type="AlphaFoldDB" id="A0A5P0ZI67"/>
<dbReference type="GO" id="GO:0004792">
    <property type="term" value="F:thiosulfate-cyanide sulfurtransferase activity"/>
    <property type="evidence" value="ECO:0007669"/>
    <property type="project" value="TreeGrafter"/>
</dbReference>
<dbReference type="OrthoDB" id="9804286at2"/>